<dbReference type="InterPro" id="IPR005000">
    <property type="entry name" value="Aldolase/citrate-lyase_domain"/>
</dbReference>
<evidence type="ECO:0000256" key="2">
    <source>
        <dbReference type="ARBA" id="ARBA00022723"/>
    </source>
</evidence>
<dbReference type="Pfam" id="PF03328">
    <property type="entry name" value="HpcH_HpaI"/>
    <property type="match status" value="1"/>
</dbReference>
<keyword evidence="3 5" id="KW-0460">Magnesium</keyword>
<feature type="binding site" evidence="4">
    <location>
        <position position="129"/>
    </location>
    <ligand>
        <name>substrate</name>
    </ligand>
</feature>
<organism evidence="7">
    <name type="scientific">Cupriavidus necator</name>
    <name type="common">Alcaligenes eutrophus</name>
    <name type="synonym">Ralstonia eutropha</name>
    <dbReference type="NCBI Taxonomy" id="106590"/>
    <lineage>
        <taxon>Bacteria</taxon>
        <taxon>Pseudomonadati</taxon>
        <taxon>Pseudomonadota</taxon>
        <taxon>Betaproteobacteria</taxon>
        <taxon>Burkholderiales</taxon>
        <taxon>Burkholderiaceae</taxon>
        <taxon>Cupriavidus</taxon>
    </lineage>
</organism>
<feature type="domain" description="HpcH/HpaI aldolase/citrate lyase" evidence="6">
    <location>
        <begin position="10"/>
        <end position="228"/>
    </location>
</feature>
<dbReference type="PIRSF" id="PIRSF015582">
    <property type="entry name" value="Cit_lyase_B"/>
    <property type="match status" value="1"/>
</dbReference>
<sequence>MTDKQRPPRRSVLYVPASNARALGKARSLPCDAIVFDLEDAVAPAMKDAARRNLIEAFAAGAFAGQEAVIRLNALGTREFASDLEVAARCGPDAVLLPKVSRGADMERLRTACSAHTWTRACGLWAMIETADAIHHLDDILCAGRAAKPALDCLVIGTNDLAKETGVFPGDQRQYLLPWLMSVVLAARRHGIAVLDGVWNDFADQAGFAREVEQSVKMAFDGKTLIHPSQVEPANQAFAPSALAVEDARQIVLAFAAPEHAGAGVINLNGRMVERLHLEQATRLLALHDAIQARNASRAA</sequence>
<reference evidence="7" key="1">
    <citation type="submission" date="2016-09" db="EMBL/GenBank/DDBJ databases">
        <authorList>
            <person name="Capua I."/>
            <person name="De Benedictis P."/>
            <person name="Joannis T."/>
            <person name="Lombin L.H."/>
            <person name="Cattoli G."/>
        </authorList>
    </citation>
    <scope>NUCLEOTIDE SEQUENCE</scope>
    <source>
        <strain evidence="7">B9</strain>
    </source>
</reference>
<accession>A0A1K0IRI0</accession>
<dbReference type="Gene3D" id="3.20.20.60">
    <property type="entry name" value="Phosphoenolpyruvate-binding domains"/>
    <property type="match status" value="1"/>
</dbReference>
<dbReference type="GO" id="GO:0003824">
    <property type="term" value="F:catalytic activity"/>
    <property type="evidence" value="ECO:0007669"/>
    <property type="project" value="InterPro"/>
</dbReference>
<keyword evidence="2 5" id="KW-0479">Metal-binding</keyword>
<feature type="binding site" evidence="5">
    <location>
        <position position="160"/>
    </location>
    <ligand>
        <name>Mg(2+)</name>
        <dbReference type="ChEBI" id="CHEBI:18420"/>
    </ligand>
</feature>
<feature type="binding site" evidence="5">
    <location>
        <position position="129"/>
    </location>
    <ligand>
        <name>Mg(2+)</name>
        <dbReference type="ChEBI" id="CHEBI:18420"/>
    </ligand>
</feature>
<evidence type="ECO:0000259" key="6">
    <source>
        <dbReference type="Pfam" id="PF03328"/>
    </source>
</evidence>
<evidence type="ECO:0000256" key="4">
    <source>
        <dbReference type="PIRSR" id="PIRSR015582-1"/>
    </source>
</evidence>
<dbReference type="SUPFAM" id="SSF51621">
    <property type="entry name" value="Phosphoenolpyruvate/pyruvate domain"/>
    <property type="match status" value="1"/>
</dbReference>
<dbReference type="GO" id="GO:0006107">
    <property type="term" value="P:oxaloacetate metabolic process"/>
    <property type="evidence" value="ECO:0007669"/>
    <property type="project" value="TreeGrafter"/>
</dbReference>
<gene>
    <name evidence="7" type="primary">mcl</name>
    <name evidence="7" type="ORF">CNECB9_70008</name>
</gene>
<dbReference type="InterPro" id="IPR040442">
    <property type="entry name" value="Pyrv_kinase-like_dom_sf"/>
</dbReference>
<evidence type="ECO:0000256" key="1">
    <source>
        <dbReference type="ARBA" id="ARBA00001946"/>
    </source>
</evidence>
<name>A0A1K0IRI0_CUPNE</name>
<protein>
    <submittedName>
        <fullName evidence="7">(3S)-malyl-CoA thioesterase</fullName>
    </submittedName>
</protein>
<feature type="binding site" evidence="4">
    <location>
        <position position="71"/>
    </location>
    <ligand>
        <name>substrate</name>
    </ligand>
</feature>
<dbReference type="PANTHER" id="PTHR32308:SF10">
    <property type="entry name" value="CITRATE LYASE SUBUNIT BETA"/>
    <property type="match status" value="1"/>
</dbReference>
<proteinExistence type="predicted"/>
<dbReference type="PANTHER" id="PTHR32308">
    <property type="entry name" value="LYASE BETA SUBUNIT, PUTATIVE (AFU_ORTHOLOGUE AFUA_4G13030)-RELATED"/>
    <property type="match status" value="1"/>
</dbReference>
<dbReference type="AlphaFoldDB" id="A0A1K0IRI0"/>
<evidence type="ECO:0000256" key="3">
    <source>
        <dbReference type="ARBA" id="ARBA00022842"/>
    </source>
</evidence>
<evidence type="ECO:0000256" key="5">
    <source>
        <dbReference type="PIRSR" id="PIRSR015582-2"/>
    </source>
</evidence>
<dbReference type="InterPro" id="IPR015813">
    <property type="entry name" value="Pyrv/PenolPyrv_kinase-like_dom"/>
</dbReference>
<evidence type="ECO:0000313" key="7">
    <source>
        <dbReference type="EMBL" id="SCV00245.1"/>
    </source>
</evidence>
<dbReference type="InterPro" id="IPR011206">
    <property type="entry name" value="Citrate_lyase_beta/mcl1/mcl2"/>
</dbReference>
<dbReference type="EMBL" id="FMSH01000518">
    <property type="protein sequence ID" value="SCV00245.1"/>
    <property type="molecule type" value="Genomic_DNA"/>
</dbReference>
<dbReference type="GO" id="GO:0000287">
    <property type="term" value="F:magnesium ion binding"/>
    <property type="evidence" value="ECO:0007669"/>
    <property type="project" value="TreeGrafter"/>
</dbReference>
<dbReference type="RefSeq" id="WP_340530555.1">
    <property type="nucleotide sequence ID" value="NZ_FMSH01000518.1"/>
</dbReference>
<comment type="cofactor">
    <cofactor evidence="1">
        <name>Mg(2+)</name>
        <dbReference type="ChEBI" id="CHEBI:18420"/>
    </cofactor>
</comment>